<proteinExistence type="predicted"/>
<feature type="compositionally biased region" description="Gly residues" evidence="1">
    <location>
        <begin position="22"/>
        <end position="36"/>
    </location>
</feature>
<dbReference type="Gramene" id="TKW10589">
    <property type="protein sequence ID" value="TKW10589"/>
    <property type="gene ID" value="SEVIR_6G175100v2"/>
</dbReference>
<feature type="compositionally biased region" description="Basic and acidic residues" evidence="1">
    <location>
        <begin position="1"/>
        <end position="12"/>
    </location>
</feature>
<dbReference type="AlphaFoldDB" id="A0A4U6UAR8"/>
<gene>
    <name evidence="2" type="ORF">SEVIR_6G175100v2</name>
</gene>
<dbReference type="Proteomes" id="UP000298652">
    <property type="component" value="Chromosome 6"/>
</dbReference>
<feature type="compositionally biased region" description="Low complexity" evidence="1">
    <location>
        <begin position="40"/>
        <end position="49"/>
    </location>
</feature>
<sequence length="137" mass="14421">MWDGDIPARERALAGAARTRAGEGGAAGGGAAGGGASPTRPEAARGGAIPRRRRSGQRRRGQRRRGVEAARPGPPWAEPSRGAARPGSRSMARLEPSVGGRRPEELGNSWQVSMAAYKPAEKLKRLICCERKILFGG</sequence>
<evidence type="ECO:0000313" key="3">
    <source>
        <dbReference type="Proteomes" id="UP000298652"/>
    </source>
</evidence>
<feature type="region of interest" description="Disordered" evidence="1">
    <location>
        <begin position="1"/>
        <end position="109"/>
    </location>
</feature>
<evidence type="ECO:0000256" key="1">
    <source>
        <dbReference type="SAM" id="MobiDB-lite"/>
    </source>
</evidence>
<name>A0A4U6UAR8_SETVI</name>
<keyword evidence="3" id="KW-1185">Reference proteome</keyword>
<feature type="compositionally biased region" description="Basic residues" evidence="1">
    <location>
        <begin position="50"/>
        <end position="64"/>
    </location>
</feature>
<accession>A0A4U6UAR8</accession>
<organism evidence="2 3">
    <name type="scientific">Setaria viridis</name>
    <name type="common">Green bristlegrass</name>
    <name type="synonym">Setaria italica subsp. viridis</name>
    <dbReference type="NCBI Taxonomy" id="4556"/>
    <lineage>
        <taxon>Eukaryota</taxon>
        <taxon>Viridiplantae</taxon>
        <taxon>Streptophyta</taxon>
        <taxon>Embryophyta</taxon>
        <taxon>Tracheophyta</taxon>
        <taxon>Spermatophyta</taxon>
        <taxon>Magnoliopsida</taxon>
        <taxon>Liliopsida</taxon>
        <taxon>Poales</taxon>
        <taxon>Poaceae</taxon>
        <taxon>PACMAD clade</taxon>
        <taxon>Panicoideae</taxon>
        <taxon>Panicodae</taxon>
        <taxon>Paniceae</taxon>
        <taxon>Cenchrinae</taxon>
        <taxon>Setaria</taxon>
    </lineage>
</organism>
<evidence type="ECO:0000313" key="2">
    <source>
        <dbReference type="EMBL" id="TKW10589.1"/>
    </source>
</evidence>
<reference evidence="2" key="1">
    <citation type="submission" date="2019-03" db="EMBL/GenBank/DDBJ databases">
        <title>WGS assembly of Setaria viridis.</title>
        <authorList>
            <person name="Huang P."/>
            <person name="Jenkins J."/>
            <person name="Grimwood J."/>
            <person name="Barry K."/>
            <person name="Healey A."/>
            <person name="Mamidi S."/>
            <person name="Sreedasyam A."/>
            <person name="Shu S."/>
            <person name="Feldman M."/>
            <person name="Wu J."/>
            <person name="Yu Y."/>
            <person name="Chen C."/>
            <person name="Johnson J."/>
            <person name="Rokhsar D."/>
            <person name="Baxter I."/>
            <person name="Schmutz J."/>
            <person name="Brutnell T."/>
            <person name="Kellogg E."/>
        </authorList>
    </citation>
    <scope>NUCLEOTIDE SEQUENCE [LARGE SCALE GENOMIC DNA]</scope>
</reference>
<dbReference type="EMBL" id="CM016557">
    <property type="protein sequence ID" value="TKW10589.1"/>
    <property type="molecule type" value="Genomic_DNA"/>
</dbReference>
<protein>
    <submittedName>
        <fullName evidence="2">Uncharacterized protein</fullName>
    </submittedName>
</protein>